<keyword evidence="6" id="KW-1185">Reference proteome</keyword>
<sequence>MNRKLTFSVGLNVLLIAILVFVFVNDKGSDQVKSQEKKMADVLRPEHYEQRSNLFSRLPITEKDIVMFGDSMILYNEWDEQFPNLHIVNRGIGGDTTAGLLRRLSDVTMGQPQKIVIMIGTNDLSLKVPQKKIIENYQLLITQIKEQTPKTKIILTTVLPFNEDIRSTKVENGQIMKLNEEIRNLAKQNNVLLVDLYDVFLKGHQLNKAYTSDGLHLNGEGYAIWQQKLAKVLEEK</sequence>
<comment type="caution">
    <text evidence="3">The sequence shown here is derived from an EMBL/GenBank/DDBJ whole genome shotgun (WGS) entry which is preliminary data.</text>
</comment>
<dbReference type="InterPro" id="IPR013830">
    <property type="entry name" value="SGNH_hydro"/>
</dbReference>
<keyword evidence="1" id="KW-1133">Transmembrane helix</keyword>
<keyword evidence="3" id="KW-0645">Protease</keyword>
<keyword evidence="3" id="KW-0378">Hydrolase</keyword>
<keyword evidence="1" id="KW-0472">Membrane</keyword>
<evidence type="ECO:0000313" key="3">
    <source>
        <dbReference type="EMBL" id="STX09442.1"/>
    </source>
</evidence>
<keyword evidence="1" id="KW-0812">Transmembrane</keyword>
<dbReference type="GO" id="GO:0004622">
    <property type="term" value="F:phosphatidylcholine lysophospholipase activity"/>
    <property type="evidence" value="ECO:0007669"/>
    <property type="project" value="TreeGrafter"/>
</dbReference>
<dbReference type="SUPFAM" id="SSF52266">
    <property type="entry name" value="SGNH hydrolase"/>
    <property type="match status" value="1"/>
</dbReference>
<evidence type="ECO:0000313" key="4">
    <source>
        <dbReference type="EMBL" id="TDR36040.1"/>
    </source>
</evidence>
<dbReference type="Proteomes" id="UP000254330">
    <property type="component" value="Unassembled WGS sequence"/>
</dbReference>
<feature type="domain" description="SGNH hydrolase-type esterase" evidence="2">
    <location>
        <begin position="77"/>
        <end position="224"/>
    </location>
</feature>
<dbReference type="PANTHER" id="PTHR30383:SF5">
    <property type="entry name" value="SGNH HYDROLASE-TYPE ESTERASE DOMAIN-CONTAINING PROTEIN"/>
    <property type="match status" value="1"/>
</dbReference>
<evidence type="ECO:0000259" key="2">
    <source>
        <dbReference type="Pfam" id="PF13472"/>
    </source>
</evidence>
<reference evidence="4 6" key="2">
    <citation type="submission" date="2019-03" db="EMBL/GenBank/DDBJ databases">
        <title>Genomic Encyclopedia of Type Strains, Phase IV (KMG-IV): sequencing the most valuable type-strain genomes for metagenomic binning, comparative biology and taxonomic classification.</title>
        <authorList>
            <person name="Goeker M."/>
        </authorList>
    </citation>
    <scope>NUCLEOTIDE SEQUENCE [LARGE SCALE GENOMIC DNA]</scope>
    <source>
        <strain evidence="4 6">DSM 20580</strain>
    </source>
</reference>
<dbReference type="Gene3D" id="3.40.50.1110">
    <property type="entry name" value="SGNH hydrolase"/>
    <property type="match status" value="1"/>
</dbReference>
<dbReference type="InterPro" id="IPR051532">
    <property type="entry name" value="Ester_Hydrolysis_Enzymes"/>
</dbReference>
<dbReference type="RefSeq" id="WP_109350231.1">
    <property type="nucleotide sequence ID" value="NZ_BJUE01000021.1"/>
</dbReference>
<proteinExistence type="predicted"/>
<dbReference type="Pfam" id="PF13472">
    <property type="entry name" value="Lipase_GDSL_2"/>
    <property type="match status" value="1"/>
</dbReference>
<accession>A0A8B4Q9S9</accession>
<name>A0A8B4Q9S9_9BACL</name>
<dbReference type="EMBL" id="UGNP01000001">
    <property type="protein sequence ID" value="STX09442.1"/>
    <property type="molecule type" value="Genomic_DNA"/>
</dbReference>
<feature type="transmembrane region" description="Helical" evidence="1">
    <location>
        <begin position="6"/>
        <end position="24"/>
    </location>
</feature>
<evidence type="ECO:0000313" key="5">
    <source>
        <dbReference type="Proteomes" id="UP000254330"/>
    </source>
</evidence>
<organism evidence="3 5">
    <name type="scientific">Kurthia zopfii</name>
    <dbReference type="NCBI Taxonomy" id="1650"/>
    <lineage>
        <taxon>Bacteria</taxon>
        <taxon>Bacillati</taxon>
        <taxon>Bacillota</taxon>
        <taxon>Bacilli</taxon>
        <taxon>Bacillales</taxon>
        <taxon>Caryophanaceae</taxon>
        <taxon>Kurthia</taxon>
    </lineage>
</organism>
<dbReference type="GO" id="GO:0006508">
    <property type="term" value="P:proteolysis"/>
    <property type="evidence" value="ECO:0007669"/>
    <property type="project" value="UniProtKB-KW"/>
</dbReference>
<gene>
    <name evidence="4" type="ORF">DFR61_12739</name>
    <name evidence="3" type="ORF">NCTC10597_01117</name>
</gene>
<dbReference type="AlphaFoldDB" id="A0A8B4Q9S9"/>
<evidence type="ECO:0000256" key="1">
    <source>
        <dbReference type="SAM" id="Phobius"/>
    </source>
</evidence>
<reference evidence="3 5" key="1">
    <citation type="submission" date="2018-06" db="EMBL/GenBank/DDBJ databases">
        <authorList>
            <consortium name="Pathogen Informatics"/>
            <person name="Doyle S."/>
        </authorList>
    </citation>
    <scope>NUCLEOTIDE SEQUENCE [LARGE SCALE GENOMIC DNA]</scope>
    <source>
        <strain evidence="3 5">NCTC10597</strain>
    </source>
</reference>
<dbReference type="OrthoDB" id="2513075at2"/>
<evidence type="ECO:0000313" key="6">
    <source>
        <dbReference type="Proteomes" id="UP000294641"/>
    </source>
</evidence>
<dbReference type="PANTHER" id="PTHR30383">
    <property type="entry name" value="THIOESTERASE 1/PROTEASE 1/LYSOPHOSPHOLIPASE L1"/>
    <property type="match status" value="1"/>
</dbReference>
<dbReference type="Proteomes" id="UP000294641">
    <property type="component" value="Unassembled WGS sequence"/>
</dbReference>
<dbReference type="InterPro" id="IPR036514">
    <property type="entry name" value="SGNH_hydro_sf"/>
</dbReference>
<protein>
    <submittedName>
        <fullName evidence="4">Lysophospholipase L1-like esterase</fullName>
    </submittedName>
    <submittedName>
        <fullName evidence="3">Multifunctional acyl-CoA thioesterase I and protease I and lysophospholipase L1</fullName>
    </submittedName>
</protein>
<dbReference type="EMBL" id="SNZG01000027">
    <property type="protein sequence ID" value="TDR36040.1"/>
    <property type="molecule type" value="Genomic_DNA"/>
</dbReference>
<dbReference type="GO" id="GO:0008233">
    <property type="term" value="F:peptidase activity"/>
    <property type="evidence" value="ECO:0007669"/>
    <property type="project" value="UniProtKB-KW"/>
</dbReference>